<name>A0ABQ1FDN5_9BACL</name>
<proteinExistence type="predicted"/>
<comment type="caution">
    <text evidence="2">The sequence shown here is derived from an EMBL/GenBank/DDBJ whole genome shotgun (WGS) entry which is preliminary data.</text>
</comment>
<sequence length="126" mass="14042">MKIVKSMCLIAAVALLISGCGSTKSNKTTESVYKPTLDASIEINGDTATLKLTTDLKLSREHYDQVRKEGEGHVHLSFDKGEKEILTEKVKVYEHVSKGQHEIKVSLHNNDHTPYDVSKTVTFEVK</sequence>
<keyword evidence="1" id="KW-0732">Signal</keyword>
<dbReference type="PROSITE" id="PS51257">
    <property type="entry name" value="PROKAR_LIPOPROTEIN"/>
    <property type="match status" value="1"/>
</dbReference>
<protein>
    <recommendedName>
        <fullName evidence="4">YtkA-like domain-containing protein</fullName>
    </recommendedName>
</protein>
<dbReference type="EMBL" id="BMHE01000053">
    <property type="protein sequence ID" value="GGA07904.1"/>
    <property type="molecule type" value="Genomic_DNA"/>
</dbReference>
<evidence type="ECO:0000256" key="1">
    <source>
        <dbReference type="SAM" id="SignalP"/>
    </source>
</evidence>
<dbReference type="Proteomes" id="UP000615455">
    <property type="component" value="Unassembled WGS sequence"/>
</dbReference>
<evidence type="ECO:0000313" key="3">
    <source>
        <dbReference type="Proteomes" id="UP000615455"/>
    </source>
</evidence>
<feature type="signal peptide" evidence="1">
    <location>
        <begin position="1"/>
        <end position="23"/>
    </location>
</feature>
<evidence type="ECO:0000313" key="2">
    <source>
        <dbReference type="EMBL" id="GGA07904.1"/>
    </source>
</evidence>
<dbReference type="RefSeq" id="WP_189019194.1">
    <property type="nucleotide sequence ID" value="NZ_BMHE01000053.1"/>
</dbReference>
<keyword evidence="3" id="KW-1185">Reference proteome</keyword>
<evidence type="ECO:0008006" key="4">
    <source>
        <dbReference type="Google" id="ProtNLM"/>
    </source>
</evidence>
<accession>A0ABQ1FDN5</accession>
<organism evidence="2 3">
    <name type="scientific">Paenibacillus marchantiophytorum</name>
    <dbReference type="NCBI Taxonomy" id="1619310"/>
    <lineage>
        <taxon>Bacteria</taxon>
        <taxon>Bacillati</taxon>
        <taxon>Bacillota</taxon>
        <taxon>Bacilli</taxon>
        <taxon>Bacillales</taxon>
        <taxon>Paenibacillaceae</taxon>
        <taxon>Paenibacillus</taxon>
    </lineage>
</organism>
<reference evidence="3" key="1">
    <citation type="journal article" date="2019" name="Int. J. Syst. Evol. Microbiol.">
        <title>The Global Catalogue of Microorganisms (GCM) 10K type strain sequencing project: providing services to taxonomists for standard genome sequencing and annotation.</title>
        <authorList>
            <consortium name="The Broad Institute Genomics Platform"/>
            <consortium name="The Broad Institute Genome Sequencing Center for Infectious Disease"/>
            <person name="Wu L."/>
            <person name="Ma J."/>
        </authorList>
    </citation>
    <scope>NUCLEOTIDE SEQUENCE [LARGE SCALE GENOMIC DNA]</scope>
    <source>
        <strain evidence="3">CGMCC 1.15043</strain>
    </source>
</reference>
<feature type="chain" id="PRO_5045275704" description="YtkA-like domain-containing protein" evidence="1">
    <location>
        <begin position="24"/>
        <end position="126"/>
    </location>
</feature>
<gene>
    <name evidence="2" type="ORF">GCM10008018_62010</name>
</gene>